<evidence type="ECO:0000256" key="2">
    <source>
        <dbReference type="ARBA" id="ARBA00022448"/>
    </source>
</evidence>
<gene>
    <name evidence="7" type="ORF">CDAUBV1_LOCUS15375</name>
</gene>
<feature type="transmembrane region" description="Helical" evidence="6">
    <location>
        <begin position="33"/>
        <end position="60"/>
    </location>
</feature>
<dbReference type="PANTHER" id="PTHR42948:SF1">
    <property type="entry name" value="TRANSPORTER"/>
    <property type="match status" value="1"/>
</dbReference>
<dbReference type="Proteomes" id="UP001497525">
    <property type="component" value="Unassembled WGS sequence"/>
</dbReference>
<proteinExistence type="predicted"/>
<name>A0AAV2TSN5_CALDB</name>
<protein>
    <submittedName>
        <fullName evidence="7">Uncharacterized protein</fullName>
    </submittedName>
</protein>
<dbReference type="PANTHER" id="PTHR42948">
    <property type="entry name" value="TRANSPORTER"/>
    <property type="match status" value="1"/>
</dbReference>
<feature type="transmembrane region" description="Helical" evidence="6">
    <location>
        <begin position="361"/>
        <end position="379"/>
    </location>
</feature>
<evidence type="ECO:0000313" key="8">
    <source>
        <dbReference type="Proteomes" id="UP001497525"/>
    </source>
</evidence>
<dbReference type="AlphaFoldDB" id="A0AAV2TSN5"/>
<dbReference type="GO" id="GO:0016020">
    <property type="term" value="C:membrane"/>
    <property type="evidence" value="ECO:0007669"/>
    <property type="project" value="UniProtKB-SubCell"/>
</dbReference>
<dbReference type="InterPro" id="IPR037272">
    <property type="entry name" value="SNS_sf"/>
</dbReference>
<dbReference type="SUPFAM" id="SSF161070">
    <property type="entry name" value="SNF-like"/>
    <property type="match status" value="1"/>
</dbReference>
<evidence type="ECO:0000256" key="3">
    <source>
        <dbReference type="ARBA" id="ARBA00022692"/>
    </source>
</evidence>
<dbReference type="InterPro" id="IPR000175">
    <property type="entry name" value="Na/ntran_symport"/>
</dbReference>
<dbReference type="EMBL" id="CAXLJL010000711">
    <property type="protein sequence ID" value="CAL5140200.1"/>
    <property type="molecule type" value="Genomic_DNA"/>
</dbReference>
<feature type="transmembrane region" description="Helical" evidence="6">
    <location>
        <begin position="320"/>
        <end position="349"/>
    </location>
</feature>
<sequence length="542" mass="62134">MPIILVEYAIGRFTQNSAPVAFMKFYGKRFCWVGGWLSTTVLFLSGYYPVVVGWCLYYLFISVTFGSLPGDEEAGMAVFNDFVRDSYWPVFTQFLAIFLSGIFLFGGIRWIEKANMVLVPLLLAIVIFTFGWSLTRDYAEVGITFLFTPTWRVMKKYVGRKRVLLKLYLNLQIPEESFAIPGLWIAAAGQNAFDTGAGMSVLMTYAAFTGRSASITKYSIFIPLVNNLLLEVWKYRLRRPKLVANEKLLCLDHDFLYGVLYAHYDESNCHKIRYPENYAENRSWQHRANIYLCRLMPNVFIMSRNYSAIRIPVLFSKVGILGRILCALFFLCLTFAGVSSLLSAIQAYVFTIKEMGVPHRIAVSVALVLTFLIGLPSALSLEFLDNQDNTWGYALIISGLIMASVSIIYGPIRFRRVLVNEYGTNDWNVPIIWIPIITFVVPIIGIALIIWWIYDYVRMNSYWYHLTLESVTSTLLEWLIVIILLLGTNMIVYYCRREFYTKPRNVGCDPYKPSTYEDPRKFKLEDVKVTTNGISDANSAEH</sequence>
<evidence type="ECO:0000256" key="6">
    <source>
        <dbReference type="SAM" id="Phobius"/>
    </source>
</evidence>
<accession>A0AAV2TSN5</accession>
<comment type="subcellular location">
    <subcellularLocation>
        <location evidence="1">Membrane</location>
        <topology evidence="1">Multi-pass membrane protein</topology>
    </subcellularLocation>
</comment>
<keyword evidence="5 6" id="KW-0472">Membrane</keyword>
<reference evidence="7" key="1">
    <citation type="submission" date="2024-06" db="EMBL/GenBank/DDBJ databases">
        <authorList>
            <person name="Liu X."/>
            <person name="Lenzi L."/>
            <person name="Haldenby T S."/>
            <person name="Uol C."/>
        </authorList>
    </citation>
    <scope>NUCLEOTIDE SEQUENCE</scope>
</reference>
<feature type="transmembrane region" description="Helical" evidence="6">
    <location>
        <begin position="474"/>
        <end position="495"/>
    </location>
</feature>
<evidence type="ECO:0000256" key="4">
    <source>
        <dbReference type="ARBA" id="ARBA00022989"/>
    </source>
</evidence>
<evidence type="ECO:0000256" key="5">
    <source>
        <dbReference type="ARBA" id="ARBA00023136"/>
    </source>
</evidence>
<evidence type="ECO:0000313" key="7">
    <source>
        <dbReference type="EMBL" id="CAL5140200.1"/>
    </source>
</evidence>
<keyword evidence="3 6" id="KW-0812">Transmembrane</keyword>
<keyword evidence="4 6" id="KW-1133">Transmembrane helix</keyword>
<feature type="transmembrane region" description="Helical" evidence="6">
    <location>
        <begin position="86"/>
        <end position="105"/>
    </location>
</feature>
<feature type="transmembrane region" description="Helical" evidence="6">
    <location>
        <begin position="431"/>
        <end position="454"/>
    </location>
</feature>
<organism evidence="7 8">
    <name type="scientific">Calicophoron daubneyi</name>
    <name type="common">Rumen fluke</name>
    <name type="synonym">Paramphistomum daubneyi</name>
    <dbReference type="NCBI Taxonomy" id="300641"/>
    <lineage>
        <taxon>Eukaryota</taxon>
        <taxon>Metazoa</taxon>
        <taxon>Spiralia</taxon>
        <taxon>Lophotrochozoa</taxon>
        <taxon>Platyhelminthes</taxon>
        <taxon>Trematoda</taxon>
        <taxon>Digenea</taxon>
        <taxon>Plagiorchiida</taxon>
        <taxon>Pronocephalata</taxon>
        <taxon>Paramphistomoidea</taxon>
        <taxon>Paramphistomidae</taxon>
        <taxon>Calicophoron</taxon>
    </lineage>
</organism>
<dbReference type="PROSITE" id="PS50267">
    <property type="entry name" value="NA_NEUROTRAN_SYMP_3"/>
    <property type="match status" value="1"/>
</dbReference>
<comment type="caution">
    <text evidence="7">The sequence shown here is derived from an EMBL/GenBank/DDBJ whole genome shotgun (WGS) entry which is preliminary data.</text>
</comment>
<evidence type="ECO:0000256" key="1">
    <source>
        <dbReference type="ARBA" id="ARBA00004141"/>
    </source>
</evidence>
<feature type="transmembrane region" description="Helical" evidence="6">
    <location>
        <begin position="117"/>
        <end position="134"/>
    </location>
</feature>
<feature type="transmembrane region" description="Helical" evidence="6">
    <location>
        <begin position="391"/>
        <end position="410"/>
    </location>
</feature>
<keyword evidence="2" id="KW-0813">Transport</keyword>